<gene>
    <name evidence="1" type="ordered locus">BCG9842_B2160</name>
</gene>
<dbReference type="EMBL" id="CP001186">
    <property type="protein sequence ID" value="ACK97832.1"/>
    <property type="molecule type" value="Genomic_DNA"/>
</dbReference>
<proteinExistence type="predicted"/>
<accession>B7IMG9</accession>
<dbReference type="Proteomes" id="UP000006744">
    <property type="component" value="Chromosome"/>
</dbReference>
<protein>
    <submittedName>
        <fullName evidence="1">Uncharacterized protein</fullName>
    </submittedName>
</protein>
<dbReference type="HOGENOM" id="CLU_3131918_0_0_9"/>
<evidence type="ECO:0000313" key="1">
    <source>
        <dbReference type="EMBL" id="ACK97832.1"/>
    </source>
</evidence>
<evidence type="ECO:0000313" key="2">
    <source>
        <dbReference type="Proteomes" id="UP000006744"/>
    </source>
</evidence>
<name>B7IMG9_BACC2</name>
<organism evidence="1 2">
    <name type="scientific">Bacillus cereus (strain G9842)</name>
    <dbReference type="NCBI Taxonomy" id="405531"/>
    <lineage>
        <taxon>Bacteria</taxon>
        <taxon>Bacillati</taxon>
        <taxon>Bacillota</taxon>
        <taxon>Bacilli</taxon>
        <taxon>Bacillales</taxon>
        <taxon>Bacillaceae</taxon>
        <taxon>Bacillus</taxon>
        <taxon>Bacillus cereus group</taxon>
    </lineage>
</organism>
<dbReference type="KEGG" id="bcg:BCG9842_B2160"/>
<reference evidence="1 2" key="1">
    <citation type="submission" date="2008-10" db="EMBL/GenBank/DDBJ databases">
        <title>Genome sequence of Bacillus cereus G9842.</title>
        <authorList>
            <person name="Dodson R.J."/>
            <person name="Durkin A.S."/>
            <person name="Rosovitz M.J."/>
            <person name="Rasko D.A."/>
            <person name="Hoffmaster A."/>
            <person name="Ravel J."/>
            <person name="Sutton G."/>
        </authorList>
    </citation>
    <scope>NUCLEOTIDE SEQUENCE [LARGE SCALE GENOMIC DNA]</scope>
    <source>
        <strain evidence="1 2">G9842</strain>
    </source>
</reference>
<sequence>MVIYIFGINKWKSFDQELGNLVDMTKEVLNRLESMISDKNILIGMHREK</sequence>
<dbReference type="AlphaFoldDB" id="B7IMG9"/>